<name>A0A8H6RXG9_9PEZI</name>
<reference evidence="1" key="1">
    <citation type="submission" date="2020-04" db="EMBL/GenBank/DDBJ databases">
        <title>Draft genome resource of the tomato pathogen Pseudocercospora fuligena.</title>
        <authorList>
            <person name="Zaccaron A."/>
        </authorList>
    </citation>
    <scope>NUCLEOTIDE SEQUENCE</scope>
    <source>
        <strain evidence="1">PF001</strain>
    </source>
</reference>
<gene>
    <name evidence="1" type="ORF">HII31_00690</name>
</gene>
<dbReference type="OrthoDB" id="3796227at2759"/>
<organism evidence="1 2">
    <name type="scientific">Pseudocercospora fuligena</name>
    <dbReference type="NCBI Taxonomy" id="685502"/>
    <lineage>
        <taxon>Eukaryota</taxon>
        <taxon>Fungi</taxon>
        <taxon>Dikarya</taxon>
        <taxon>Ascomycota</taxon>
        <taxon>Pezizomycotina</taxon>
        <taxon>Dothideomycetes</taxon>
        <taxon>Dothideomycetidae</taxon>
        <taxon>Mycosphaerellales</taxon>
        <taxon>Mycosphaerellaceae</taxon>
        <taxon>Pseudocercospora</taxon>
    </lineage>
</organism>
<evidence type="ECO:0000313" key="2">
    <source>
        <dbReference type="Proteomes" id="UP000660729"/>
    </source>
</evidence>
<protein>
    <submittedName>
        <fullName evidence="1">Uncharacterized protein</fullName>
    </submittedName>
</protein>
<dbReference type="EMBL" id="JABCIY010000004">
    <property type="protein sequence ID" value="KAF7197976.1"/>
    <property type="molecule type" value="Genomic_DNA"/>
</dbReference>
<accession>A0A8H6RXG9</accession>
<comment type="caution">
    <text evidence="1">The sequence shown here is derived from an EMBL/GenBank/DDBJ whole genome shotgun (WGS) entry which is preliminary data.</text>
</comment>
<keyword evidence="2" id="KW-1185">Reference proteome</keyword>
<dbReference type="AlphaFoldDB" id="A0A8H6RXG9"/>
<sequence length="173" mass="19213">MARVQLHARGQLTQDNVKTREAAMRHQVGVGGKAFYSNGAWTRTTWFASSHHDSIEFVNSPPASGNNLHLYDISRDTPAWGPNSGSLSAELPKLHQVVDGVVNWPQGQDRGQLTQALEWAVQQGDQYLRSHDISEIPNIIAAQNFRHPSNAGTLAWDARARTRVNQNIRKPST</sequence>
<evidence type="ECO:0000313" key="1">
    <source>
        <dbReference type="EMBL" id="KAF7197976.1"/>
    </source>
</evidence>
<proteinExistence type="predicted"/>
<dbReference type="Proteomes" id="UP000660729">
    <property type="component" value="Unassembled WGS sequence"/>
</dbReference>